<dbReference type="AlphaFoldDB" id="A0A6G0WTL9"/>
<name>A0A6G0WTL9_9STRA</name>
<dbReference type="InterPro" id="IPR001296">
    <property type="entry name" value="Glyco_trans_1"/>
</dbReference>
<evidence type="ECO:0000256" key="1">
    <source>
        <dbReference type="ARBA" id="ARBA00022676"/>
    </source>
</evidence>
<dbReference type="SUPFAM" id="SSF53756">
    <property type="entry name" value="UDP-Glycosyltransferase/glycogen phosphorylase"/>
    <property type="match status" value="1"/>
</dbReference>
<comment type="caution">
    <text evidence="3">The sequence shown here is derived from an EMBL/GenBank/DDBJ whole genome shotgun (WGS) entry which is preliminary data.</text>
</comment>
<dbReference type="Proteomes" id="UP000481153">
    <property type="component" value="Unassembled WGS sequence"/>
</dbReference>
<keyword evidence="1" id="KW-0328">Glycosyltransferase</keyword>
<dbReference type="Gene3D" id="3.40.50.2000">
    <property type="entry name" value="Glycogen Phosphorylase B"/>
    <property type="match status" value="1"/>
</dbReference>
<organism evidence="3 4">
    <name type="scientific">Aphanomyces euteiches</name>
    <dbReference type="NCBI Taxonomy" id="100861"/>
    <lineage>
        <taxon>Eukaryota</taxon>
        <taxon>Sar</taxon>
        <taxon>Stramenopiles</taxon>
        <taxon>Oomycota</taxon>
        <taxon>Saprolegniomycetes</taxon>
        <taxon>Saprolegniales</taxon>
        <taxon>Verrucalvaceae</taxon>
        <taxon>Aphanomyces</taxon>
    </lineage>
</organism>
<feature type="domain" description="Glycosyl transferase family 1" evidence="2">
    <location>
        <begin position="186"/>
        <end position="300"/>
    </location>
</feature>
<evidence type="ECO:0000259" key="2">
    <source>
        <dbReference type="Pfam" id="PF00534"/>
    </source>
</evidence>
<gene>
    <name evidence="3" type="ORF">Ae201684_011900</name>
</gene>
<evidence type="ECO:0000313" key="3">
    <source>
        <dbReference type="EMBL" id="KAF0730792.1"/>
    </source>
</evidence>
<dbReference type="VEuPathDB" id="FungiDB:AeMF1_014453"/>
<sequence>MKDLLAEILRCPPVEVFLPTGIRSHGYCEDGMAYVQFLQTRAMPMWIYEKEFHIEGKTYSYHDLCPDTAIILMNHYWDGLDEKPNFPSSKKLVLMPNIEMYELKGSHYHRVDYVLAKTQEAYNRITQWYKNNTNPRKTQVFYTMHTSSDPTLLARTKAKHEPALFGVIEPNDWIDLKVFHANGRSPQKNTPRILDCWRDRPDFPVVHMYSSDGGSMETYKRHHVENETMLNVDFHHGEFVEPAKFGKLLAEASVILCPSIMEGFGHYINQARASGALVLTTDAPPMNELIDETSGVLISPVITRNTGDRVLMGPATEFDLEPSAICAAMDRVLAMSPSERASRAREGQRRYYNQLTFFKQAMDKFRLLVEKDLSTPK</sequence>
<dbReference type="GO" id="GO:0016757">
    <property type="term" value="F:glycosyltransferase activity"/>
    <property type="evidence" value="ECO:0007669"/>
    <property type="project" value="UniProtKB-KW"/>
</dbReference>
<evidence type="ECO:0000313" key="4">
    <source>
        <dbReference type="Proteomes" id="UP000481153"/>
    </source>
</evidence>
<keyword evidence="4" id="KW-1185">Reference proteome</keyword>
<keyword evidence="1" id="KW-0808">Transferase</keyword>
<dbReference type="EMBL" id="VJMJ01000151">
    <property type="protein sequence ID" value="KAF0730792.1"/>
    <property type="molecule type" value="Genomic_DNA"/>
</dbReference>
<reference evidence="3 4" key="1">
    <citation type="submission" date="2019-07" db="EMBL/GenBank/DDBJ databases">
        <title>Genomics analysis of Aphanomyces spp. identifies a new class of oomycete effector associated with host adaptation.</title>
        <authorList>
            <person name="Gaulin E."/>
        </authorList>
    </citation>
    <scope>NUCLEOTIDE SEQUENCE [LARGE SCALE GENOMIC DNA]</scope>
    <source>
        <strain evidence="3 4">ATCC 201684</strain>
    </source>
</reference>
<protein>
    <recommendedName>
        <fullName evidence="2">Glycosyl transferase family 1 domain-containing protein</fullName>
    </recommendedName>
</protein>
<dbReference type="Pfam" id="PF00534">
    <property type="entry name" value="Glycos_transf_1"/>
    <property type="match status" value="1"/>
</dbReference>
<proteinExistence type="predicted"/>
<accession>A0A6G0WTL9</accession>